<dbReference type="OrthoDB" id="2344312at2759"/>
<dbReference type="EMBL" id="QPFP01000084">
    <property type="protein sequence ID" value="TEB22924.1"/>
    <property type="molecule type" value="Genomic_DNA"/>
</dbReference>
<feature type="transmembrane region" description="Helical" evidence="2">
    <location>
        <begin position="145"/>
        <end position="171"/>
    </location>
</feature>
<dbReference type="Pfam" id="PF24840">
    <property type="entry name" value="NTF2_SigF"/>
    <property type="match status" value="1"/>
</dbReference>
<reference evidence="4 5" key="1">
    <citation type="journal article" date="2019" name="Nat. Ecol. Evol.">
        <title>Megaphylogeny resolves global patterns of mushroom evolution.</title>
        <authorList>
            <person name="Varga T."/>
            <person name="Krizsan K."/>
            <person name="Foldi C."/>
            <person name="Dima B."/>
            <person name="Sanchez-Garcia M."/>
            <person name="Sanchez-Ramirez S."/>
            <person name="Szollosi G.J."/>
            <person name="Szarkandi J.G."/>
            <person name="Papp V."/>
            <person name="Albert L."/>
            <person name="Andreopoulos W."/>
            <person name="Angelini C."/>
            <person name="Antonin V."/>
            <person name="Barry K.W."/>
            <person name="Bougher N.L."/>
            <person name="Buchanan P."/>
            <person name="Buyck B."/>
            <person name="Bense V."/>
            <person name="Catcheside P."/>
            <person name="Chovatia M."/>
            <person name="Cooper J."/>
            <person name="Damon W."/>
            <person name="Desjardin D."/>
            <person name="Finy P."/>
            <person name="Geml J."/>
            <person name="Haridas S."/>
            <person name="Hughes K."/>
            <person name="Justo A."/>
            <person name="Karasinski D."/>
            <person name="Kautmanova I."/>
            <person name="Kiss B."/>
            <person name="Kocsube S."/>
            <person name="Kotiranta H."/>
            <person name="LaButti K.M."/>
            <person name="Lechner B.E."/>
            <person name="Liimatainen K."/>
            <person name="Lipzen A."/>
            <person name="Lukacs Z."/>
            <person name="Mihaltcheva S."/>
            <person name="Morgado L.N."/>
            <person name="Niskanen T."/>
            <person name="Noordeloos M.E."/>
            <person name="Ohm R.A."/>
            <person name="Ortiz-Santana B."/>
            <person name="Ovrebo C."/>
            <person name="Racz N."/>
            <person name="Riley R."/>
            <person name="Savchenko A."/>
            <person name="Shiryaev A."/>
            <person name="Soop K."/>
            <person name="Spirin V."/>
            <person name="Szebenyi C."/>
            <person name="Tomsovsky M."/>
            <person name="Tulloss R.E."/>
            <person name="Uehling J."/>
            <person name="Grigoriev I.V."/>
            <person name="Vagvolgyi C."/>
            <person name="Papp T."/>
            <person name="Martin F.M."/>
            <person name="Miettinen O."/>
            <person name="Hibbett D.S."/>
            <person name="Nagy L.G."/>
        </authorList>
    </citation>
    <scope>NUCLEOTIDE SEQUENCE [LARGE SCALE GENOMIC DNA]</scope>
    <source>
        <strain evidence="4 5">FP101781</strain>
    </source>
</reference>
<keyword evidence="2" id="KW-1133">Transmembrane helix</keyword>
<accession>A0A4Y7SMU2</accession>
<sequence>MEDPEQDIASVIFGLTTVASPDLQRETVETYMTKDVAFEHPVCSVQSGPNSREKVLKVYQWYRILSPQLDLKVEHVVFDTKRDIMYVEIVQWFKLFFLPAKPLPARLVTRLELQKIRGLYYISRQDDFYHTTEFARLVTPPIGPLVAFLLWLGGIVSYALALAAQVAFGVWQPTADLVNGSGRGGEGGNYPGDHDELYETPATSPDDRKDG</sequence>
<keyword evidence="2" id="KW-0472">Membrane</keyword>
<dbReference type="AlphaFoldDB" id="A0A4Y7SMU2"/>
<dbReference type="PANTHER" id="PTHR35393:SF1">
    <property type="entry name" value="SNOAL-LIKE DOMAIN-CONTAINING PROTEIN"/>
    <property type="match status" value="1"/>
</dbReference>
<protein>
    <recommendedName>
        <fullName evidence="3">SigF-like NTF2-like domain-containing protein</fullName>
    </recommendedName>
</protein>
<evidence type="ECO:0000256" key="1">
    <source>
        <dbReference type="SAM" id="MobiDB-lite"/>
    </source>
</evidence>
<dbReference type="Proteomes" id="UP000298030">
    <property type="component" value="Unassembled WGS sequence"/>
</dbReference>
<evidence type="ECO:0000313" key="5">
    <source>
        <dbReference type="Proteomes" id="UP000298030"/>
    </source>
</evidence>
<evidence type="ECO:0000256" key="2">
    <source>
        <dbReference type="SAM" id="Phobius"/>
    </source>
</evidence>
<name>A0A4Y7SMU2_COPMI</name>
<organism evidence="4 5">
    <name type="scientific">Coprinellus micaceus</name>
    <name type="common">Glistening ink-cap mushroom</name>
    <name type="synonym">Coprinus micaceus</name>
    <dbReference type="NCBI Taxonomy" id="71717"/>
    <lineage>
        <taxon>Eukaryota</taxon>
        <taxon>Fungi</taxon>
        <taxon>Dikarya</taxon>
        <taxon>Basidiomycota</taxon>
        <taxon>Agaricomycotina</taxon>
        <taxon>Agaricomycetes</taxon>
        <taxon>Agaricomycetidae</taxon>
        <taxon>Agaricales</taxon>
        <taxon>Agaricineae</taxon>
        <taxon>Psathyrellaceae</taxon>
        <taxon>Coprinellus</taxon>
    </lineage>
</organism>
<evidence type="ECO:0000259" key="3">
    <source>
        <dbReference type="Pfam" id="PF24840"/>
    </source>
</evidence>
<evidence type="ECO:0000313" key="4">
    <source>
        <dbReference type="EMBL" id="TEB22924.1"/>
    </source>
</evidence>
<keyword evidence="5" id="KW-1185">Reference proteome</keyword>
<gene>
    <name evidence="4" type="ORF">FA13DRAFT_1766337</name>
</gene>
<dbReference type="InterPro" id="IPR057514">
    <property type="entry name" value="NTF2_SigF"/>
</dbReference>
<proteinExistence type="predicted"/>
<dbReference type="STRING" id="71717.A0A4Y7SMU2"/>
<feature type="domain" description="SigF-like NTF2-like" evidence="3">
    <location>
        <begin position="1"/>
        <end position="166"/>
    </location>
</feature>
<dbReference type="PANTHER" id="PTHR35393">
    <property type="entry name" value="CHROMOSOME 1, WHOLE GENOME SHOTGUN SEQUENCE"/>
    <property type="match status" value="1"/>
</dbReference>
<feature type="region of interest" description="Disordered" evidence="1">
    <location>
        <begin position="182"/>
        <end position="211"/>
    </location>
</feature>
<keyword evidence="2" id="KW-0812">Transmembrane</keyword>
<comment type="caution">
    <text evidence="4">The sequence shown here is derived from an EMBL/GenBank/DDBJ whole genome shotgun (WGS) entry which is preliminary data.</text>
</comment>